<keyword evidence="1" id="KW-0732">Signal</keyword>
<name>A0A150QY57_SORCE</name>
<evidence type="ECO:0000256" key="1">
    <source>
        <dbReference type="SAM" id="SignalP"/>
    </source>
</evidence>
<dbReference type="EMBL" id="JEMA01000255">
    <property type="protein sequence ID" value="KYF72578.1"/>
    <property type="molecule type" value="Genomic_DNA"/>
</dbReference>
<evidence type="ECO:0000313" key="2">
    <source>
        <dbReference type="EMBL" id="KYF72578.1"/>
    </source>
</evidence>
<accession>A0A150QY57</accession>
<gene>
    <name evidence="2" type="ORF">BE15_33835</name>
</gene>
<comment type="caution">
    <text evidence="2">The sequence shown here is derived from an EMBL/GenBank/DDBJ whole genome shotgun (WGS) entry which is preliminary data.</text>
</comment>
<dbReference type="AlphaFoldDB" id="A0A150QY57"/>
<organism evidence="2 3">
    <name type="scientific">Sorangium cellulosum</name>
    <name type="common">Polyangium cellulosum</name>
    <dbReference type="NCBI Taxonomy" id="56"/>
    <lineage>
        <taxon>Bacteria</taxon>
        <taxon>Pseudomonadati</taxon>
        <taxon>Myxococcota</taxon>
        <taxon>Polyangia</taxon>
        <taxon>Polyangiales</taxon>
        <taxon>Polyangiaceae</taxon>
        <taxon>Sorangium</taxon>
    </lineage>
</organism>
<reference evidence="2 3" key="1">
    <citation type="submission" date="2014-02" db="EMBL/GenBank/DDBJ databases">
        <title>The small core and large imbalanced accessory genome model reveals a collaborative survival strategy of Sorangium cellulosum strains in nature.</title>
        <authorList>
            <person name="Han K."/>
            <person name="Peng R."/>
            <person name="Blom J."/>
            <person name="Li Y.-Z."/>
        </authorList>
    </citation>
    <scope>NUCLEOTIDE SEQUENCE [LARGE SCALE GENOMIC DNA]</scope>
    <source>
        <strain evidence="2 3">So0008-312</strain>
    </source>
</reference>
<dbReference type="Proteomes" id="UP000075260">
    <property type="component" value="Unassembled WGS sequence"/>
</dbReference>
<evidence type="ECO:0008006" key="4">
    <source>
        <dbReference type="Google" id="ProtNLM"/>
    </source>
</evidence>
<protein>
    <recommendedName>
        <fullName evidence="4">Secreted protein</fullName>
    </recommendedName>
</protein>
<feature type="chain" id="PRO_5007567245" description="Secreted protein" evidence="1">
    <location>
        <begin position="29"/>
        <end position="132"/>
    </location>
</feature>
<evidence type="ECO:0000313" key="3">
    <source>
        <dbReference type="Proteomes" id="UP000075260"/>
    </source>
</evidence>
<sequence length="132" mass="14117">MTEFDMLKKIMTGGLMAAALSVAFGAYASPTDTVIEWRIDTYVASYRHQPDGNVVIKFKSSPSSTAIINAFPGNGVADICGGVDRLVLSSGLPGFQDMVRSISTAAVAGKQVKIGYDAYNGDCYLKEFLVYT</sequence>
<proteinExistence type="predicted"/>
<feature type="signal peptide" evidence="1">
    <location>
        <begin position="1"/>
        <end position="28"/>
    </location>
</feature>